<dbReference type="EMBL" id="CM004467">
    <property type="protein sequence ID" value="OCT97366.1"/>
    <property type="molecule type" value="Genomic_DNA"/>
</dbReference>
<sequence length="134" mass="15757">MLRTELDVTTKKITASLSKEIKEISKRTDTFETRMDDKTTVLEGHETDIDTLRFQLQELQDKIEDMGNRSRRGNIRIRGLPESYKNLEDDMTEFFSDLVPRLPTSKLEIDRIYRELGRPPQEGNPMDVILKLHY</sequence>
<protein>
    <recommendedName>
        <fullName evidence="4">L1 transposable element RRM domain-containing protein</fullName>
    </recommendedName>
</protein>
<evidence type="ECO:0008006" key="4">
    <source>
        <dbReference type="Google" id="ProtNLM"/>
    </source>
</evidence>
<keyword evidence="1" id="KW-0175">Coiled coil</keyword>
<evidence type="ECO:0000256" key="1">
    <source>
        <dbReference type="SAM" id="Coils"/>
    </source>
</evidence>
<dbReference type="PANTHER" id="PTHR11505">
    <property type="entry name" value="L1 TRANSPOSABLE ELEMENT-RELATED"/>
    <property type="match status" value="1"/>
</dbReference>
<evidence type="ECO:0000313" key="2">
    <source>
        <dbReference type="EMBL" id="OCT97366.1"/>
    </source>
</evidence>
<accession>A0A974I169</accession>
<evidence type="ECO:0000313" key="3">
    <source>
        <dbReference type="Proteomes" id="UP000694892"/>
    </source>
</evidence>
<name>A0A974I169_XENLA</name>
<organism evidence="2 3">
    <name type="scientific">Xenopus laevis</name>
    <name type="common">African clawed frog</name>
    <dbReference type="NCBI Taxonomy" id="8355"/>
    <lineage>
        <taxon>Eukaryota</taxon>
        <taxon>Metazoa</taxon>
        <taxon>Chordata</taxon>
        <taxon>Craniata</taxon>
        <taxon>Vertebrata</taxon>
        <taxon>Euteleostomi</taxon>
        <taxon>Amphibia</taxon>
        <taxon>Batrachia</taxon>
        <taxon>Anura</taxon>
        <taxon>Pipoidea</taxon>
        <taxon>Pipidae</taxon>
        <taxon>Xenopodinae</taxon>
        <taxon>Xenopus</taxon>
        <taxon>Xenopus</taxon>
    </lineage>
</organism>
<dbReference type="Gene3D" id="3.30.70.1820">
    <property type="entry name" value="L1 transposable element, RRM domain"/>
    <property type="match status" value="1"/>
</dbReference>
<dbReference type="AlphaFoldDB" id="A0A974I169"/>
<reference evidence="3" key="1">
    <citation type="journal article" date="2016" name="Nature">
        <title>Genome evolution in the allotetraploid frog Xenopus laevis.</title>
        <authorList>
            <person name="Session A.M."/>
            <person name="Uno Y."/>
            <person name="Kwon T."/>
            <person name="Chapman J.A."/>
            <person name="Toyoda A."/>
            <person name="Takahashi S."/>
            <person name="Fukui A."/>
            <person name="Hikosaka A."/>
            <person name="Suzuki A."/>
            <person name="Kondo M."/>
            <person name="van Heeringen S.J."/>
            <person name="Quigley I."/>
            <person name="Heinz S."/>
            <person name="Ogino H."/>
            <person name="Ochi H."/>
            <person name="Hellsten U."/>
            <person name="Lyons J.B."/>
            <person name="Simakov O."/>
            <person name="Putnam N."/>
            <person name="Stites J."/>
            <person name="Kuroki Y."/>
            <person name="Tanaka T."/>
            <person name="Michiue T."/>
            <person name="Watanabe M."/>
            <person name="Bogdanovic O."/>
            <person name="Lister R."/>
            <person name="Georgiou G."/>
            <person name="Paranjpe S.S."/>
            <person name="van Kruijsbergen I."/>
            <person name="Shu S."/>
            <person name="Carlson J."/>
            <person name="Kinoshita T."/>
            <person name="Ohta Y."/>
            <person name="Mawaribuchi S."/>
            <person name="Jenkins J."/>
            <person name="Grimwood J."/>
            <person name="Schmutz J."/>
            <person name="Mitros T."/>
            <person name="Mozaffari S.V."/>
            <person name="Suzuki Y."/>
            <person name="Haramoto Y."/>
            <person name="Yamamoto T.S."/>
            <person name="Takagi C."/>
            <person name="Heald R."/>
            <person name="Miller K."/>
            <person name="Haudenschild C."/>
            <person name="Kitzman J."/>
            <person name="Nakayama T."/>
            <person name="Izutsu Y."/>
            <person name="Robert J."/>
            <person name="Fortriede J."/>
            <person name="Burns K."/>
            <person name="Lotay V."/>
            <person name="Karimi K."/>
            <person name="Yasuoka Y."/>
            <person name="Dichmann D.S."/>
            <person name="Flajnik M.F."/>
            <person name="Houston D.W."/>
            <person name="Shendure J."/>
            <person name="DuPasquier L."/>
            <person name="Vize P.D."/>
            <person name="Zorn A.M."/>
            <person name="Ito M."/>
            <person name="Marcotte E.M."/>
            <person name="Wallingford J.B."/>
            <person name="Ito Y."/>
            <person name="Asashima M."/>
            <person name="Ueno N."/>
            <person name="Matsuda Y."/>
            <person name="Veenstra G.J."/>
            <person name="Fujiyama A."/>
            <person name="Harland R.M."/>
            <person name="Taira M."/>
            <person name="Rokhsar D.S."/>
        </authorList>
    </citation>
    <scope>NUCLEOTIDE SEQUENCE [LARGE SCALE GENOMIC DNA]</scope>
    <source>
        <strain evidence="3">J</strain>
    </source>
</reference>
<dbReference type="Proteomes" id="UP000694892">
    <property type="component" value="Chromosome 1S"/>
</dbReference>
<feature type="coiled-coil region" evidence="1">
    <location>
        <begin position="42"/>
        <end position="69"/>
    </location>
</feature>
<gene>
    <name evidence="2" type="ORF">XELAEV_18009586mg</name>
</gene>
<proteinExistence type="predicted"/>
<dbReference type="InterPro" id="IPR004244">
    <property type="entry name" value="Transposase_22"/>
</dbReference>